<organism evidence="4 5">
    <name type="scientific">Occultella gossypii</name>
    <dbReference type="NCBI Taxonomy" id="2800820"/>
    <lineage>
        <taxon>Bacteria</taxon>
        <taxon>Bacillati</taxon>
        <taxon>Actinomycetota</taxon>
        <taxon>Actinomycetes</taxon>
        <taxon>Micrococcales</taxon>
        <taxon>Ruaniaceae</taxon>
        <taxon>Occultella</taxon>
    </lineage>
</organism>
<dbReference type="InterPro" id="IPR029052">
    <property type="entry name" value="Metallo-depent_PP-like"/>
</dbReference>
<comment type="caution">
    <text evidence="4">The sequence shown here is derived from an EMBL/GenBank/DDBJ whole genome shotgun (WGS) entry which is preliminary data.</text>
</comment>
<keyword evidence="4" id="KW-0378">Hydrolase</keyword>
<gene>
    <name evidence="4" type="ORF">KCQ71_09420</name>
</gene>
<dbReference type="RefSeq" id="WP_223405176.1">
    <property type="nucleotide sequence ID" value="NZ_JAGSHT010000010.1"/>
</dbReference>
<dbReference type="Pfam" id="PF09992">
    <property type="entry name" value="NAGPA"/>
    <property type="match status" value="1"/>
</dbReference>
<evidence type="ECO:0000313" key="5">
    <source>
        <dbReference type="Proteomes" id="UP000826651"/>
    </source>
</evidence>
<sequence length="1128" mass="114717">MPLPTRRLIAALAGAGLLLTGLVAPATADPAPAAGNGLVRPGDDNGLGLDADGSVLHEVSTRPIAPGLDLTSFQRLEDQGWTTGNILVADLTEPTLSMQVLDSGTTTAPATVLDQVAGTGAVAAVNGNHFDMNYTNVPIFTTITGGEVINGYAQPYPAFTMTDGVATIEYLSAAGALTVGDATHDLAGLNRATIPASGIGAYNERWGDAALDRPAGVPGETDVATAVVQGGVVTAVADGTGAGVPDGAQVLLGRGAGAATLRALEVGQAVEISISPSSDVDLGIGGNVPLVLDGELAEFPDEAVAARTVLGLTEDGSELIVATVDGRGATARGLTRIEMAELMIDLGAYNAVNIDGGGSTTMVARPAGGTEVELVNTPSDGSARVVANSLAFFSSADSERLTDVAVRPALADPDAHNIIPGLTRTVEGVGLSEQLAGVPAPGVTTVSSPGGAPSGRDANAVITQRQRTGAVLTGVTPGPVTVTHRATRITGTAEFTVLGPLDHVTASRQQIALDAAGDTATVSLDALDGDGFSAPVETADVEASITEGFTVAASGPDTYTVTAVTGSGSALVTFEVAGKIVQVPVTVGLTTAPVTDLADGASWRFEQARASGTLTTTTGPDGQNALRLQHDFTTSTATRGSYAVAPVPIAIEGQPQAITMAIDGDGTGVWPRLQVRDGDGVVRQLDGPLVTWEGWREVTFTVPAGAPFPLTLERVRLMETRSAVSYHGDISFSDINAVVAPDVAQPEAAPVHDPVIVTDGTVTGYSQQIAVMSDAQFVGRAPESDIVAAARRTLAEIVAADPDLLVINGDLVDEGAPIDFDLARRVLTEEVGDAVPWLYVPGNHEIMGGSIGEFEAAFGPAQQVTDLDGTRIITLDTSAGSLRAGGLDQIRMLEDALDAAAADPAVTGVVVFFHHPTEDPLPGDASQISDRYEAAAVDALLAQFRATSGRSIAVINAHVGAFHARSFDGVSNVINGNSGKSPASTPADGGFTGWTLLGIDPADGVVGANPDPVADRLAWLRAEVRPRVDTLALEMPTQMTVGEVGPVAGTVTQDEGREVPVAWPMSADWSGEGVSISDGTGTDLEPAAQVLRLNPATGEVTAVAPGTATVVLTVNGVSQEVVVTVVEG</sequence>
<feature type="domain" description="Phosphodiester glycosidase" evidence="3">
    <location>
        <begin position="224"/>
        <end position="393"/>
    </location>
</feature>
<evidence type="ECO:0000259" key="3">
    <source>
        <dbReference type="Pfam" id="PF09992"/>
    </source>
</evidence>
<keyword evidence="5" id="KW-1185">Reference proteome</keyword>
<name>A0ABS7S7Z3_9MICO</name>
<evidence type="ECO:0000313" key="4">
    <source>
        <dbReference type="EMBL" id="MBZ2196370.1"/>
    </source>
</evidence>
<keyword evidence="4" id="KW-0326">Glycosidase</keyword>
<accession>A0ABS7S7Z3</accession>
<dbReference type="Proteomes" id="UP000826651">
    <property type="component" value="Unassembled WGS sequence"/>
</dbReference>
<dbReference type="EMBL" id="JAGSHT010000010">
    <property type="protein sequence ID" value="MBZ2196370.1"/>
    <property type="molecule type" value="Genomic_DNA"/>
</dbReference>
<dbReference type="Pfam" id="PF00149">
    <property type="entry name" value="Metallophos"/>
    <property type="match status" value="1"/>
</dbReference>
<dbReference type="GO" id="GO:0016798">
    <property type="term" value="F:hydrolase activity, acting on glycosyl bonds"/>
    <property type="evidence" value="ECO:0007669"/>
    <property type="project" value="UniProtKB-KW"/>
</dbReference>
<dbReference type="InterPro" id="IPR004843">
    <property type="entry name" value="Calcineurin-like_PHP"/>
</dbReference>
<dbReference type="PANTHER" id="PTHR40446">
    <property type="entry name" value="N-ACETYLGLUCOSAMINE-1-PHOSPHODIESTER ALPHA-N-ACETYLGLUCOSAMINIDASE"/>
    <property type="match status" value="1"/>
</dbReference>
<feature type="chain" id="PRO_5046544932" evidence="1">
    <location>
        <begin position="29"/>
        <end position="1128"/>
    </location>
</feature>
<dbReference type="InterPro" id="IPR018711">
    <property type="entry name" value="NAGPA"/>
</dbReference>
<protein>
    <submittedName>
        <fullName evidence="4">Phosphodiester glycosidase family protein</fullName>
    </submittedName>
</protein>
<keyword evidence="1" id="KW-0732">Signal</keyword>
<dbReference type="Gene3D" id="3.60.21.10">
    <property type="match status" value="1"/>
</dbReference>
<evidence type="ECO:0000259" key="2">
    <source>
        <dbReference type="Pfam" id="PF00149"/>
    </source>
</evidence>
<evidence type="ECO:0000256" key="1">
    <source>
        <dbReference type="SAM" id="SignalP"/>
    </source>
</evidence>
<dbReference type="SUPFAM" id="SSF56300">
    <property type="entry name" value="Metallo-dependent phosphatases"/>
    <property type="match status" value="1"/>
</dbReference>
<proteinExistence type="predicted"/>
<feature type="domain" description="Calcineurin-like phosphoesterase" evidence="2">
    <location>
        <begin position="769"/>
        <end position="945"/>
    </location>
</feature>
<feature type="signal peptide" evidence="1">
    <location>
        <begin position="1"/>
        <end position="28"/>
    </location>
</feature>
<reference evidence="4 5" key="1">
    <citation type="submission" date="2021-04" db="EMBL/GenBank/DDBJ databases">
        <title>Ruania sp. nov., isolated from sandy soil of mangrove forest.</title>
        <authorList>
            <person name="Ge X."/>
            <person name="Huang R."/>
            <person name="Liu W."/>
        </authorList>
    </citation>
    <scope>NUCLEOTIDE SEQUENCE [LARGE SCALE GENOMIC DNA]</scope>
    <source>
        <strain evidence="4 5">N2-46</strain>
    </source>
</reference>
<dbReference type="PANTHER" id="PTHR40446:SF2">
    <property type="entry name" value="N-ACETYLGLUCOSAMINE-1-PHOSPHODIESTER ALPHA-N-ACETYLGLUCOSAMINIDASE"/>
    <property type="match status" value="1"/>
</dbReference>